<feature type="compositionally biased region" description="Basic residues" evidence="1">
    <location>
        <begin position="860"/>
        <end position="871"/>
    </location>
</feature>
<dbReference type="AlphaFoldDB" id="A0A8H6VYP0"/>
<sequence>MSTPECYPSDGKAPESAPNAFFNSCPEEILQLLLFSLSDPSAFSQVNRRINSVSRIPWVVAQYFIIRHGKNEALYHALGRGRLLCPSVLNILLTSGAVISRYLVQVAFHHYFYTCSHFIKPSTPWARTVSLANFSNFLLVAAERLGDDIPKAKHEDDGTLFSTFIKEARYENPRVSWETIREIFETYHFMPFCNRDPLMTQLPLALAIEPRLLPYAVANGFHMDAKYRDFVFRKMFERSSATVQLHTEEICSNVRELCRLDASMFITRTVAAEVCIEADSNEAGYKALKQLNRTGDLAFSLTDLVTDIIKLFLKARAITTATTRQILTKLYKDFLLPPPGKAAADLDPLVRRAMFLTVFAAEPYVAVNAMTERLDPLRLGPLTLNDATDILLSAFVERHQPMFDYLRRTGVASDSSPSQTRKVTSADLRALAEEVALRCLTRENKGKTLKRLLEAYPGIKRLVSKTILENYQISIEELKPGYRAKLGRRCAWGVSASSSNSDSEAENDEDDDEDDEEEDDVVNTDEEMEVDDEDHSSIGGDSNFASESEIVRDLGSIGLEPLSVMLRRDEASQRHQGRRRRYFMYTSASVNNSARHPADTRTVSALIKSEFSASSPVTAVFLLHSIVNNNGGVLYSYLAGSDAATRVPLTLKHFKILAQLGTSSAAYTLFERIREGAPFYASEHDYISPIKLEPDADIKPGKTAKVKVETGEKRPRRSVTSINSYIVPDSDDEAIAQVDDLNDEFIDYRLGDAKRKRATKVEKERKPHESHLQQWIKALSELLKEEEAKYKEERKKRLEEGKAAGVVGKIRVAKNDFLRSLNVNLRILRLSDEQERRSSGPNPLFDVADSDGDDTEYRQPPRKKRKTITSA</sequence>
<accession>A0A8H6VYP0</accession>
<feature type="region of interest" description="Disordered" evidence="1">
    <location>
        <begin position="494"/>
        <end position="543"/>
    </location>
</feature>
<gene>
    <name evidence="2" type="ORF">MIND_00850700</name>
</gene>
<dbReference type="OrthoDB" id="270318at2759"/>
<feature type="compositionally biased region" description="Acidic residues" evidence="1">
    <location>
        <begin position="503"/>
        <end position="534"/>
    </location>
</feature>
<dbReference type="EMBL" id="JACAZF010000007">
    <property type="protein sequence ID" value="KAF7299024.1"/>
    <property type="molecule type" value="Genomic_DNA"/>
</dbReference>
<dbReference type="Proteomes" id="UP000636479">
    <property type="component" value="Unassembled WGS sequence"/>
</dbReference>
<reference evidence="2" key="1">
    <citation type="submission" date="2020-05" db="EMBL/GenBank/DDBJ databases">
        <title>Mycena genomes resolve the evolution of fungal bioluminescence.</title>
        <authorList>
            <person name="Tsai I.J."/>
        </authorList>
    </citation>
    <scope>NUCLEOTIDE SEQUENCE</scope>
    <source>
        <strain evidence="2">171206Taipei</strain>
    </source>
</reference>
<feature type="region of interest" description="Disordered" evidence="1">
    <location>
        <begin position="832"/>
        <end position="871"/>
    </location>
</feature>
<protein>
    <submittedName>
        <fullName evidence="2">Uncharacterized protein</fullName>
    </submittedName>
</protein>
<comment type="caution">
    <text evidence="2">The sequence shown here is derived from an EMBL/GenBank/DDBJ whole genome shotgun (WGS) entry which is preliminary data.</text>
</comment>
<evidence type="ECO:0000256" key="1">
    <source>
        <dbReference type="SAM" id="MobiDB-lite"/>
    </source>
</evidence>
<organism evidence="2 3">
    <name type="scientific">Mycena indigotica</name>
    <dbReference type="NCBI Taxonomy" id="2126181"/>
    <lineage>
        <taxon>Eukaryota</taxon>
        <taxon>Fungi</taxon>
        <taxon>Dikarya</taxon>
        <taxon>Basidiomycota</taxon>
        <taxon>Agaricomycotina</taxon>
        <taxon>Agaricomycetes</taxon>
        <taxon>Agaricomycetidae</taxon>
        <taxon>Agaricales</taxon>
        <taxon>Marasmiineae</taxon>
        <taxon>Mycenaceae</taxon>
        <taxon>Mycena</taxon>
    </lineage>
</organism>
<dbReference type="RefSeq" id="XP_037218412.1">
    <property type="nucleotide sequence ID" value="XM_037365170.1"/>
</dbReference>
<proteinExistence type="predicted"/>
<evidence type="ECO:0000313" key="2">
    <source>
        <dbReference type="EMBL" id="KAF7299024.1"/>
    </source>
</evidence>
<keyword evidence="3" id="KW-1185">Reference proteome</keyword>
<evidence type="ECO:0000313" key="3">
    <source>
        <dbReference type="Proteomes" id="UP000636479"/>
    </source>
</evidence>
<dbReference type="GeneID" id="59347686"/>
<name>A0A8H6VYP0_9AGAR</name>